<dbReference type="OrthoDB" id="410356at2759"/>
<feature type="transmembrane region" description="Helical" evidence="1">
    <location>
        <begin position="324"/>
        <end position="347"/>
    </location>
</feature>
<dbReference type="Proteomes" id="UP000002729">
    <property type="component" value="Unassembled WGS sequence"/>
</dbReference>
<dbReference type="EMBL" id="GL833305">
    <property type="protein sequence ID" value="EGB02812.1"/>
    <property type="molecule type" value="Genomic_DNA"/>
</dbReference>
<keyword evidence="1" id="KW-1133">Transmembrane helix</keyword>
<keyword evidence="3" id="KW-1185">Reference proteome</keyword>
<dbReference type="KEGG" id="aaf:AURANDRAFT_68543"/>
<organism evidence="3">
    <name type="scientific">Aureococcus anophagefferens</name>
    <name type="common">Harmful bloom alga</name>
    <dbReference type="NCBI Taxonomy" id="44056"/>
    <lineage>
        <taxon>Eukaryota</taxon>
        <taxon>Sar</taxon>
        <taxon>Stramenopiles</taxon>
        <taxon>Ochrophyta</taxon>
        <taxon>Pelagophyceae</taxon>
        <taxon>Pelagomonadales</taxon>
        <taxon>Pelagomonadaceae</taxon>
        <taxon>Aureococcus</taxon>
    </lineage>
</organism>
<feature type="non-terminal residue" evidence="2">
    <location>
        <position position="726"/>
    </location>
</feature>
<evidence type="ECO:0000313" key="3">
    <source>
        <dbReference type="Proteomes" id="UP000002729"/>
    </source>
</evidence>
<dbReference type="InParanoid" id="F0YPZ7"/>
<evidence type="ECO:0000256" key="1">
    <source>
        <dbReference type="SAM" id="Phobius"/>
    </source>
</evidence>
<gene>
    <name evidence="2" type="ORF">AURANDRAFT_68543</name>
</gene>
<dbReference type="RefSeq" id="XP_009042489.1">
    <property type="nucleotide sequence ID" value="XM_009044241.1"/>
</dbReference>
<keyword evidence="1" id="KW-0472">Membrane</keyword>
<feature type="transmembrane region" description="Helical" evidence="1">
    <location>
        <begin position="78"/>
        <end position="97"/>
    </location>
</feature>
<protein>
    <submittedName>
        <fullName evidence="2">Uncharacterized protein</fullName>
    </submittedName>
</protein>
<name>F0YPZ7_AURAN</name>
<evidence type="ECO:0000313" key="2">
    <source>
        <dbReference type="EMBL" id="EGB02812.1"/>
    </source>
</evidence>
<accession>F0YPZ7</accession>
<dbReference type="GeneID" id="20226866"/>
<sequence length="726" mass="76976">MSVLVQDISKAFDSVARRAGKELSLRRLAVPESVIDLFGQMDEGNRAVVVTAFGRSDEVVGTEGVFEYHRAAASVKTLILLACPVVSLLTASVAVLAEQDASRRALRAQALGRRRFATKTDIGRTWKSVTEIVEIESKADTDAWTGFVRAFLPAPLIAGAVASLSESSGQDAAVLASIVATAWGGFQVAVSFVACEYNLARGEESVAAKSRNAGIAEAYSAQAGKANAQVPYAHAISVLCVGTAALLVEAVPKILALPLPFISYAAVRRAAKYRSRTRGDAAAVAASADQLAGLQDGSDDDPLLPLKLTWQNFRGTVSATKKQMVFRVLVGALAAVGCVFGGSPAAVAGRGDAPAAPALRSLGVKVLAQRREPELRRLLASLDAADYPDAADISVEIFVLKTARAWASTWPHGEAIVVDVKENRGVRGAWLAAYDPSVFGDEGRRAVVFEDDVVASPACWYAKLPEIVAMSGSAGAGEAGVDPDLYENVKRALTGGEGSAAIAREYGARSKQISAAIANATRVSCRSPLQKAEMQSLTLDDLLSAAEAALPFYGELLQAIADDLAHPVEFLRCPTVKAKARASNKVTIKYGGDCRHVKDLVRGTFIFESLDSMYAGIEAIVTHPLLNGHAQCVVDFDDRWQAPLSGGYSDCQLLICIMGHLCELQVNVREMIVAKKGGGHVAYDVWRFVNEYLLFASIQNDVVGMRKLLASGLVTSAPDAIKDQNG</sequence>
<dbReference type="AlphaFoldDB" id="F0YPZ7"/>
<proteinExistence type="predicted"/>
<reference evidence="2 3" key="1">
    <citation type="journal article" date="2011" name="Proc. Natl. Acad. Sci. U.S.A.">
        <title>Niche of harmful alga Aureococcus anophagefferens revealed through ecogenomics.</title>
        <authorList>
            <person name="Gobler C.J."/>
            <person name="Berry D.L."/>
            <person name="Dyhrman S.T."/>
            <person name="Wilhelm S.W."/>
            <person name="Salamov A."/>
            <person name="Lobanov A.V."/>
            <person name="Zhang Y."/>
            <person name="Collier J.L."/>
            <person name="Wurch L.L."/>
            <person name="Kustka A.B."/>
            <person name="Dill B.D."/>
            <person name="Shah M."/>
            <person name="VerBerkmoes N.C."/>
            <person name="Kuo A."/>
            <person name="Terry A."/>
            <person name="Pangilinan J."/>
            <person name="Lindquist E.A."/>
            <person name="Lucas S."/>
            <person name="Paulsen I.T."/>
            <person name="Hattenrath-Lehmann T.K."/>
            <person name="Talmage S.C."/>
            <person name="Walker E.A."/>
            <person name="Koch F."/>
            <person name="Burson A.M."/>
            <person name="Marcoval M.A."/>
            <person name="Tang Y.Z."/>
            <person name="Lecleir G.R."/>
            <person name="Coyne K.J."/>
            <person name="Berg G.M."/>
            <person name="Bertrand E.M."/>
            <person name="Saito M.A."/>
            <person name="Gladyshev V.N."/>
            <person name="Grigoriev I.V."/>
        </authorList>
    </citation>
    <scope>NUCLEOTIDE SEQUENCE [LARGE SCALE GENOMIC DNA]</scope>
    <source>
        <strain evidence="3">CCMP 1984</strain>
    </source>
</reference>
<keyword evidence="1" id="KW-0812">Transmembrane</keyword>